<sequence>WVFSVFIIVLSTVQYKANLDLCEDKGCQRFMVRFQVCHPVSSFLSAGLCFTSSASNFNTSAITHRFDGAKFYGIFQVKGGLWCNDDHPKSARCGVSCTELLTDNVRVAIECAQAVVRERQGLKAWGTWNNQCENCDLSSYLDGCEIPCIPN</sequence>
<evidence type="ECO:0000256" key="3">
    <source>
        <dbReference type="ARBA" id="ARBA00022638"/>
    </source>
</evidence>
<feature type="chain" id="PRO_5044283204" description="lysozyme" evidence="6">
    <location>
        <begin position="19"/>
        <end position="151"/>
    </location>
</feature>
<evidence type="ECO:0000256" key="4">
    <source>
        <dbReference type="ARBA" id="ARBA00023157"/>
    </source>
</evidence>
<dbReference type="InterPro" id="IPR023346">
    <property type="entry name" value="Lysozyme-like_dom_sf"/>
</dbReference>
<accession>A0A668TLV1</accession>
<dbReference type="Pfam" id="PF00062">
    <property type="entry name" value="Lys"/>
    <property type="match status" value="1"/>
</dbReference>
<dbReference type="PRINTS" id="PR00137">
    <property type="entry name" value="LYSOZYME"/>
</dbReference>
<evidence type="ECO:0000256" key="6">
    <source>
        <dbReference type="SAM" id="SignalP"/>
    </source>
</evidence>
<evidence type="ECO:0000313" key="8">
    <source>
        <dbReference type="Proteomes" id="UP000472276"/>
    </source>
</evidence>
<dbReference type="Proteomes" id="UP000472276">
    <property type="component" value="Unassembled WGS sequence"/>
</dbReference>
<name>A0A668TLV1_OREAU</name>
<dbReference type="SMART" id="SM00263">
    <property type="entry name" value="LYZ1"/>
    <property type="match status" value="1"/>
</dbReference>
<dbReference type="SUPFAM" id="SSF53955">
    <property type="entry name" value="Lysozyme-like"/>
    <property type="match status" value="1"/>
</dbReference>
<dbReference type="PANTHER" id="PTHR11407">
    <property type="entry name" value="LYSOZYME C"/>
    <property type="match status" value="1"/>
</dbReference>
<reference evidence="7" key="1">
    <citation type="submission" date="2025-08" db="UniProtKB">
        <authorList>
            <consortium name="Ensembl"/>
        </authorList>
    </citation>
    <scope>IDENTIFICATION</scope>
</reference>
<dbReference type="Ensembl" id="ENSOABT00000027695.2">
    <property type="protein sequence ID" value="ENSOABP00000026927.2"/>
    <property type="gene ID" value="ENSOABG00000012700.2"/>
</dbReference>
<dbReference type="Gene3D" id="1.10.530.10">
    <property type="match status" value="1"/>
</dbReference>
<dbReference type="GO" id="GO:0003796">
    <property type="term" value="F:lysozyme activity"/>
    <property type="evidence" value="ECO:0007669"/>
    <property type="project" value="UniProtKB-EC"/>
</dbReference>
<evidence type="ECO:0000313" key="7">
    <source>
        <dbReference type="Ensembl" id="ENSOABP00000026927.2"/>
    </source>
</evidence>
<evidence type="ECO:0000256" key="5">
    <source>
        <dbReference type="RuleBase" id="RU004440"/>
    </source>
</evidence>
<feature type="signal peptide" evidence="6">
    <location>
        <begin position="1"/>
        <end position="18"/>
    </location>
</feature>
<keyword evidence="6" id="KW-0732">Signal</keyword>
<keyword evidence="3" id="KW-0081">Bacteriolytic enzyme</keyword>
<dbReference type="InterPro" id="IPR001916">
    <property type="entry name" value="Glyco_hydro_22"/>
</dbReference>
<keyword evidence="8" id="KW-1185">Reference proteome</keyword>
<dbReference type="PRINTS" id="PR00135">
    <property type="entry name" value="LYZLACT"/>
</dbReference>
<dbReference type="GO" id="GO:0031640">
    <property type="term" value="P:killing of cells of another organism"/>
    <property type="evidence" value="ECO:0007669"/>
    <property type="project" value="UniProtKB-KW"/>
</dbReference>
<keyword evidence="4" id="KW-1015">Disulfide bond</keyword>
<dbReference type="InterPro" id="IPR000974">
    <property type="entry name" value="Glyco_hydro_22_lys"/>
</dbReference>
<comment type="similarity">
    <text evidence="1 5">Belongs to the glycosyl hydrolase 22 family.</text>
</comment>
<dbReference type="PANTHER" id="PTHR11407:SF63">
    <property type="entry name" value="LYSOZYME C"/>
    <property type="match status" value="1"/>
</dbReference>
<reference evidence="7" key="2">
    <citation type="submission" date="2025-09" db="UniProtKB">
        <authorList>
            <consortium name="Ensembl"/>
        </authorList>
    </citation>
    <scope>IDENTIFICATION</scope>
</reference>
<evidence type="ECO:0000256" key="1">
    <source>
        <dbReference type="ARBA" id="ARBA00010859"/>
    </source>
</evidence>
<dbReference type="GO" id="GO:0042742">
    <property type="term" value="P:defense response to bacterium"/>
    <property type="evidence" value="ECO:0007669"/>
    <property type="project" value="UniProtKB-KW"/>
</dbReference>
<dbReference type="PROSITE" id="PS51348">
    <property type="entry name" value="GLYCOSYL_HYDROL_F22_2"/>
    <property type="match status" value="1"/>
</dbReference>
<dbReference type="FunFam" id="1.10.530.10:FF:000001">
    <property type="entry name" value="Lysozyme C"/>
    <property type="match status" value="1"/>
</dbReference>
<dbReference type="EC" id="3.2.1.17" evidence="2"/>
<keyword evidence="3" id="KW-0929">Antimicrobial</keyword>
<organism evidence="7 8">
    <name type="scientific">Oreochromis aureus</name>
    <name type="common">Israeli tilapia</name>
    <name type="synonym">Chromis aureus</name>
    <dbReference type="NCBI Taxonomy" id="47969"/>
    <lineage>
        <taxon>Eukaryota</taxon>
        <taxon>Metazoa</taxon>
        <taxon>Chordata</taxon>
        <taxon>Craniata</taxon>
        <taxon>Vertebrata</taxon>
        <taxon>Euteleostomi</taxon>
        <taxon>Actinopterygii</taxon>
        <taxon>Neopterygii</taxon>
        <taxon>Teleostei</taxon>
        <taxon>Neoteleostei</taxon>
        <taxon>Acanthomorphata</taxon>
        <taxon>Ovalentaria</taxon>
        <taxon>Cichlomorphae</taxon>
        <taxon>Cichliformes</taxon>
        <taxon>Cichlidae</taxon>
        <taxon>African cichlids</taxon>
        <taxon>Pseudocrenilabrinae</taxon>
        <taxon>Oreochromini</taxon>
        <taxon>Oreochromis</taxon>
    </lineage>
</organism>
<dbReference type="AlphaFoldDB" id="A0A668TLV1"/>
<evidence type="ECO:0000256" key="2">
    <source>
        <dbReference type="ARBA" id="ARBA00012732"/>
    </source>
</evidence>
<proteinExistence type="inferred from homology"/>
<protein>
    <recommendedName>
        <fullName evidence="2">lysozyme</fullName>
        <ecNumber evidence="2">3.2.1.17</ecNumber>
    </recommendedName>
</protein>
<dbReference type="OMA" id="HPKSARC"/>